<dbReference type="Proteomes" id="UP000823775">
    <property type="component" value="Unassembled WGS sequence"/>
</dbReference>
<sequence length="229" mass="26053">MGMPDGPPPATLTENQNRHNGKKRVNPQNEKKSSYAGILSQQTKSGIKARFSTHNGTPTVIFKASDYYGVMADECKQMLVGKFLRTKPQIEKIRSKFAKRVTIREDESTPLKGYSQKFEYETVPKFCKHCKLLGHSTEQGGNVERKTVEGRMQKNTKDDDNKEKIILDKGKLSHDQGEVNNSKEQSKKEKGTRSSIKEKSNKEQDISLQTQIEGEKITVIQRIKPKKRK</sequence>
<evidence type="ECO:0000313" key="3">
    <source>
        <dbReference type="Proteomes" id="UP000823775"/>
    </source>
</evidence>
<protein>
    <submittedName>
        <fullName evidence="2">Uncharacterized protein</fullName>
    </submittedName>
</protein>
<feature type="compositionally biased region" description="Pro residues" evidence="1">
    <location>
        <begin position="1"/>
        <end position="10"/>
    </location>
</feature>
<proteinExistence type="predicted"/>
<organism evidence="2 3">
    <name type="scientific">Datura stramonium</name>
    <name type="common">Jimsonweed</name>
    <name type="synonym">Common thornapple</name>
    <dbReference type="NCBI Taxonomy" id="4076"/>
    <lineage>
        <taxon>Eukaryota</taxon>
        <taxon>Viridiplantae</taxon>
        <taxon>Streptophyta</taxon>
        <taxon>Embryophyta</taxon>
        <taxon>Tracheophyta</taxon>
        <taxon>Spermatophyta</taxon>
        <taxon>Magnoliopsida</taxon>
        <taxon>eudicotyledons</taxon>
        <taxon>Gunneridae</taxon>
        <taxon>Pentapetalae</taxon>
        <taxon>asterids</taxon>
        <taxon>lamiids</taxon>
        <taxon>Solanales</taxon>
        <taxon>Solanaceae</taxon>
        <taxon>Solanoideae</taxon>
        <taxon>Datureae</taxon>
        <taxon>Datura</taxon>
    </lineage>
</organism>
<dbReference type="EMBL" id="JACEIK010000313">
    <property type="protein sequence ID" value="MCD7454706.1"/>
    <property type="molecule type" value="Genomic_DNA"/>
</dbReference>
<feature type="compositionally biased region" description="Basic and acidic residues" evidence="1">
    <location>
        <begin position="184"/>
        <end position="205"/>
    </location>
</feature>
<comment type="caution">
    <text evidence="2">The sequence shown here is derived from an EMBL/GenBank/DDBJ whole genome shotgun (WGS) entry which is preliminary data.</text>
</comment>
<evidence type="ECO:0000256" key="1">
    <source>
        <dbReference type="SAM" id="MobiDB-lite"/>
    </source>
</evidence>
<name>A0ABS8S7K1_DATST</name>
<feature type="region of interest" description="Disordered" evidence="1">
    <location>
        <begin position="1"/>
        <end position="37"/>
    </location>
</feature>
<accession>A0ABS8S7K1</accession>
<feature type="compositionally biased region" description="Basic and acidic residues" evidence="1">
    <location>
        <begin position="143"/>
        <end position="177"/>
    </location>
</feature>
<evidence type="ECO:0000313" key="2">
    <source>
        <dbReference type="EMBL" id="MCD7454706.1"/>
    </source>
</evidence>
<feature type="region of interest" description="Disordered" evidence="1">
    <location>
        <begin position="141"/>
        <end position="213"/>
    </location>
</feature>
<keyword evidence="3" id="KW-1185">Reference proteome</keyword>
<reference evidence="2 3" key="1">
    <citation type="journal article" date="2021" name="BMC Genomics">
        <title>Datura genome reveals duplications of psychoactive alkaloid biosynthetic genes and high mutation rate following tissue culture.</title>
        <authorList>
            <person name="Rajewski A."/>
            <person name="Carter-House D."/>
            <person name="Stajich J."/>
            <person name="Litt A."/>
        </authorList>
    </citation>
    <scope>NUCLEOTIDE SEQUENCE [LARGE SCALE GENOMIC DNA]</scope>
    <source>
        <strain evidence="2">AR-01</strain>
    </source>
</reference>
<gene>
    <name evidence="2" type="ORF">HAX54_025768</name>
</gene>